<dbReference type="EMBL" id="UINC01003990">
    <property type="protein sequence ID" value="SVA10909.1"/>
    <property type="molecule type" value="Genomic_DNA"/>
</dbReference>
<gene>
    <name evidence="1" type="ORF">METZ01_LOCUS63763</name>
</gene>
<name>A0A381T584_9ZZZZ</name>
<accession>A0A381T584</accession>
<feature type="non-terminal residue" evidence="1">
    <location>
        <position position="54"/>
    </location>
</feature>
<dbReference type="AlphaFoldDB" id="A0A381T584"/>
<evidence type="ECO:0000313" key="1">
    <source>
        <dbReference type="EMBL" id="SVA10909.1"/>
    </source>
</evidence>
<protein>
    <submittedName>
        <fullName evidence="1">Uncharacterized protein</fullName>
    </submittedName>
</protein>
<reference evidence="1" key="1">
    <citation type="submission" date="2018-05" db="EMBL/GenBank/DDBJ databases">
        <authorList>
            <person name="Lanie J.A."/>
            <person name="Ng W.-L."/>
            <person name="Kazmierczak K.M."/>
            <person name="Andrzejewski T.M."/>
            <person name="Davidsen T.M."/>
            <person name="Wayne K.J."/>
            <person name="Tettelin H."/>
            <person name="Glass J.I."/>
            <person name="Rusch D."/>
            <person name="Podicherti R."/>
            <person name="Tsui H.-C.T."/>
            <person name="Winkler M.E."/>
        </authorList>
    </citation>
    <scope>NUCLEOTIDE SEQUENCE</scope>
</reference>
<sequence length="54" mass="6315">MQARFGKLSLDTRSKLHFTWNDNRQETNAVSVIFVNKFCRMRNFSKTACGSDEK</sequence>
<proteinExistence type="predicted"/>
<organism evidence="1">
    <name type="scientific">marine metagenome</name>
    <dbReference type="NCBI Taxonomy" id="408172"/>
    <lineage>
        <taxon>unclassified sequences</taxon>
        <taxon>metagenomes</taxon>
        <taxon>ecological metagenomes</taxon>
    </lineage>
</organism>